<name>A0AA40SLU5_9MICO</name>
<reference evidence="2 3" key="1">
    <citation type="submission" date="2020-08" db="EMBL/GenBank/DDBJ databases">
        <title>Sequencing the genomes of 1000 actinobacteria strains.</title>
        <authorList>
            <person name="Klenk H.-P."/>
        </authorList>
    </citation>
    <scope>NUCLEOTIDE SEQUENCE [LARGE SCALE GENOMIC DNA]</scope>
    <source>
        <strain evidence="2 3">DSM 19600</strain>
    </source>
</reference>
<evidence type="ECO:0000313" key="2">
    <source>
        <dbReference type="EMBL" id="MBB4138593.1"/>
    </source>
</evidence>
<dbReference type="AlphaFoldDB" id="A0AA40SLU5"/>
<dbReference type="RefSeq" id="WP_183498362.1">
    <property type="nucleotide sequence ID" value="NZ_BAABCO010000003.1"/>
</dbReference>
<feature type="transmembrane region" description="Helical" evidence="1">
    <location>
        <begin position="116"/>
        <end position="136"/>
    </location>
</feature>
<protein>
    <submittedName>
        <fullName evidence="2">Uncharacterized protein</fullName>
    </submittedName>
</protein>
<gene>
    <name evidence="2" type="ORF">BKA10_000387</name>
</gene>
<proteinExistence type="predicted"/>
<keyword evidence="1" id="KW-0472">Membrane</keyword>
<accession>A0AA40SLU5</accession>
<feature type="transmembrane region" description="Helical" evidence="1">
    <location>
        <begin position="45"/>
        <end position="69"/>
    </location>
</feature>
<comment type="caution">
    <text evidence="2">The sequence shown here is derived from an EMBL/GenBank/DDBJ whole genome shotgun (WGS) entry which is preliminary data.</text>
</comment>
<organism evidence="2 3">
    <name type="scientific">Microbacterium invictum</name>
    <dbReference type="NCBI Taxonomy" id="515415"/>
    <lineage>
        <taxon>Bacteria</taxon>
        <taxon>Bacillati</taxon>
        <taxon>Actinomycetota</taxon>
        <taxon>Actinomycetes</taxon>
        <taxon>Micrococcales</taxon>
        <taxon>Microbacteriaceae</taxon>
        <taxon>Microbacterium</taxon>
    </lineage>
</organism>
<keyword evidence="3" id="KW-1185">Reference proteome</keyword>
<dbReference type="Proteomes" id="UP000549113">
    <property type="component" value="Unassembled WGS sequence"/>
</dbReference>
<keyword evidence="1" id="KW-1133">Transmembrane helix</keyword>
<evidence type="ECO:0000256" key="1">
    <source>
        <dbReference type="SAM" id="Phobius"/>
    </source>
</evidence>
<sequence>MTDSEFGGEPRVAGILMTEEAVYGLILVSGMIVVSGSATGTSAHALVTVVLTVIVFYAAHVYAGALARLTASPRRWRLATSLRAAARRSSGMLFASVPALLILLLGATRIMEDDSAIWTALVVNTGILGILGWVAIGRWNPRWYARAAGAVTTAAFGGALIVVKAVVTH</sequence>
<evidence type="ECO:0000313" key="3">
    <source>
        <dbReference type="Proteomes" id="UP000549113"/>
    </source>
</evidence>
<feature type="transmembrane region" description="Helical" evidence="1">
    <location>
        <begin position="143"/>
        <end position="167"/>
    </location>
</feature>
<keyword evidence="1" id="KW-0812">Transmembrane</keyword>
<feature type="transmembrane region" description="Helical" evidence="1">
    <location>
        <begin position="21"/>
        <end position="39"/>
    </location>
</feature>
<feature type="transmembrane region" description="Helical" evidence="1">
    <location>
        <begin position="90"/>
        <end position="110"/>
    </location>
</feature>
<dbReference type="EMBL" id="JACIFH010000001">
    <property type="protein sequence ID" value="MBB4138593.1"/>
    <property type="molecule type" value="Genomic_DNA"/>
</dbReference>